<dbReference type="Gene3D" id="3.40.190.10">
    <property type="entry name" value="Periplasmic binding protein-like II"/>
    <property type="match status" value="1"/>
</dbReference>
<dbReference type="OrthoDB" id="8678477at2"/>
<evidence type="ECO:0000313" key="3">
    <source>
        <dbReference type="EMBL" id="RXN86180.1"/>
    </source>
</evidence>
<dbReference type="PIRSF" id="PIRSF017082">
    <property type="entry name" value="YflP"/>
    <property type="match status" value="1"/>
</dbReference>
<proteinExistence type="inferred from homology"/>
<feature type="signal peptide" evidence="2">
    <location>
        <begin position="1"/>
        <end position="20"/>
    </location>
</feature>
<evidence type="ECO:0000313" key="4">
    <source>
        <dbReference type="Proteomes" id="UP000290849"/>
    </source>
</evidence>
<dbReference type="Pfam" id="PF03401">
    <property type="entry name" value="TctC"/>
    <property type="match status" value="1"/>
</dbReference>
<dbReference type="RefSeq" id="WP_129152347.1">
    <property type="nucleotide sequence ID" value="NZ_JBHSDO010000017.1"/>
</dbReference>
<protein>
    <recommendedName>
        <fullName evidence="5">ABC transporter substrate-binding protein</fullName>
    </recommendedName>
</protein>
<evidence type="ECO:0008006" key="5">
    <source>
        <dbReference type="Google" id="ProtNLM"/>
    </source>
</evidence>
<name>A0A4Q1HGH0_9BURK</name>
<dbReference type="EMBL" id="PYAL01000006">
    <property type="protein sequence ID" value="RXN86180.1"/>
    <property type="molecule type" value="Genomic_DNA"/>
</dbReference>
<comment type="similarity">
    <text evidence="1">Belongs to the UPF0065 (bug) family.</text>
</comment>
<sequence length="320" mass="33649">MLRRALLAAIAATSVLGAAAGAASPYPDRPIRILVPFPAGSATDQLARLVSGEMQKILGQPLIIDNRPGAQGIIAVDALTTSKPDGYTLMISANTAIAANVSLFKKLPYDPRKDFTPVAGLGANLLVLMVRQDFPARDTREFIAYVKQHPGKLSAGYGSSSSQVSLAMLASKAGLDVLAVPYKGIPDAVTDVLGGTLDFTFVDAANALAQAKGGRLRAIATTAKDHSPLTPDWPSLAQEIPDFDITAWFAMVGPAGMSRDVVQKLSDAAHKSLTDPGLARRMVESGIAPAWQDPATLARFIDAEIDKWGALVKQAGIQPQ</sequence>
<dbReference type="InterPro" id="IPR005064">
    <property type="entry name" value="BUG"/>
</dbReference>
<dbReference type="CDD" id="cd07012">
    <property type="entry name" value="PBP2_Bug_TTT"/>
    <property type="match status" value="1"/>
</dbReference>
<dbReference type="PANTHER" id="PTHR42928:SF5">
    <property type="entry name" value="BLR1237 PROTEIN"/>
    <property type="match status" value="1"/>
</dbReference>
<keyword evidence="4" id="KW-1185">Reference proteome</keyword>
<dbReference type="PANTHER" id="PTHR42928">
    <property type="entry name" value="TRICARBOXYLATE-BINDING PROTEIN"/>
    <property type="match status" value="1"/>
</dbReference>
<keyword evidence="2" id="KW-0732">Signal</keyword>
<gene>
    <name evidence="3" type="ORF">C7R54_20840</name>
</gene>
<organism evidence="3 4">
    <name type="scientific">Achromobacter aloeverae</name>
    <dbReference type="NCBI Taxonomy" id="1750518"/>
    <lineage>
        <taxon>Bacteria</taxon>
        <taxon>Pseudomonadati</taxon>
        <taxon>Pseudomonadota</taxon>
        <taxon>Betaproteobacteria</taxon>
        <taxon>Burkholderiales</taxon>
        <taxon>Alcaligenaceae</taxon>
        <taxon>Achromobacter</taxon>
    </lineage>
</organism>
<evidence type="ECO:0000256" key="2">
    <source>
        <dbReference type="SAM" id="SignalP"/>
    </source>
</evidence>
<dbReference type="Gene3D" id="3.40.190.150">
    <property type="entry name" value="Bordetella uptake gene, domain 1"/>
    <property type="match status" value="1"/>
</dbReference>
<evidence type="ECO:0000256" key="1">
    <source>
        <dbReference type="ARBA" id="ARBA00006987"/>
    </source>
</evidence>
<dbReference type="Proteomes" id="UP000290849">
    <property type="component" value="Unassembled WGS sequence"/>
</dbReference>
<accession>A0A4Q1HGH0</accession>
<dbReference type="SUPFAM" id="SSF53850">
    <property type="entry name" value="Periplasmic binding protein-like II"/>
    <property type="match status" value="1"/>
</dbReference>
<dbReference type="InterPro" id="IPR042100">
    <property type="entry name" value="Bug_dom1"/>
</dbReference>
<feature type="chain" id="PRO_5020536339" description="ABC transporter substrate-binding protein" evidence="2">
    <location>
        <begin position="21"/>
        <end position="320"/>
    </location>
</feature>
<dbReference type="AlphaFoldDB" id="A0A4Q1HGH0"/>
<reference evidence="3 4" key="1">
    <citation type="journal article" date="2017" name="Int. J. Syst. Evol. Microbiol.">
        <title>Achromobacter aloeverae sp. nov., isolated from the root of Aloe vera (L.) Burm.f.</title>
        <authorList>
            <person name="Kuncharoen N."/>
            <person name="Muramatsu Y."/>
            <person name="Shibata C."/>
            <person name="Kamakura Y."/>
            <person name="Nakagawa Y."/>
            <person name="Tanasupawat S."/>
        </authorList>
    </citation>
    <scope>NUCLEOTIDE SEQUENCE [LARGE SCALE GENOMIC DNA]</scope>
    <source>
        <strain evidence="3 4">AVA-1</strain>
    </source>
</reference>
<comment type="caution">
    <text evidence="3">The sequence shown here is derived from an EMBL/GenBank/DDBJ whole genome shotgun (WGS) entry which is preliminary data.</text>
</comment>